<comment type="subcellular location">
    <subcellularLocation>
        <location evidence="1 4">Nucleus</location>
    </subcellularLocation>
</comment>
<keyword evidence="3 4" id="KW-0539">Nucleus</keyword>
<feature type="region of interest" description="Disordered" evidence="5">
    <location>
        <begin position="158"/>
        <end position="264"/>
    </location>
</feature>
<feature type="compositionally biased region" description="Acidic residues" evidence="5">
    <location>
        <begin position="171"/>
        <end position="180"/>
    </location>
</feature>
<dbReference type="AlphaFoldDB" id="A0AAV9U8Q6"/>
<evidence type="ECO:0000256" key="1">
    <source>
        <dbReference type="ARBA" id="ARBA00004123"/>
    </source>
</evidence>
<dbReference type="PANTHER" id="PTHR15367">
    <property type="entry name" value="DNA-DIRECTED RNA POLYMERASE III"/>
    <property type="match status" value="1"/>
</dbReference>
<evidence type="ECO:0000256" key="5">
    <source>
        <dbReference type="SAM" id="MobiDB-lite"/>
    </source>
</evidence>
<reference evidence="6 7" key="1">
    <citation type="submission" date="2019-10" db="EMBL/GenBank/DDBJ databases">
        <authorList>
            <person name="Palmer J.M."/>
        </authorList>
    </citation>
    <scope>NUCLEOTIDE SEQUENCE [LARGE SCALE GENOMIC DNA]</scope>
    <source>
        <strain evidence="6 7">TWF696</strain>
    </source>
</reference>
<evidence type="ECO:0000256" key="4">
    <source>
        <dbReference type="PIRNR" id="PIRNR000777"/>
    </source>
</evidence>
<proteinExistence type="inferred from homology"/>
<dbReference type="PANTHER" id="PTHR15367:SF2">
    <property type="entry name" value="DNA-DIRECTED RNA POLYMERASE III SUBUNIT"/>
    <property type="match status" value="1"/>
</dbReference>
<name>A0AAV9U8Q6_9PEZI</name>
<keyword evidence="7" id="KW-1185">Reference proteome</keyword>
<evidence type="ECO:0000313" key="7">
    <source>
        <dbReference type="Proteomes" id="UP001375240"/>
    </source>
</evidence>
<evidence type="ECO:0000313" key="6">
    <source>
        <dbReference type="EMBL" id="KAK6336149.1"/>
    </source>
</evidence>
<comment type="function">
    <text evidence="4">DNA-dependent RNA polymerase catalyzes the transcription of DNA into RNA using the four ribonucleoside triphosphates as substrates. Specific peripheric component of RNA polymerase III which synthesizes small RNAs, such as 5S rRNA and tRNAs.</text>
</comment>
<organism evidence="6 7">
    <name type="scientific">Orbilia brochopaga</name>
    <dbReference type="NCBI Taxonomy" id="3140254"/>
    <lineage>
        <taxon>Eukaryota</taxon>
        <taxon>Fungi</taxon>
        <taxon>Dikarya</taxon>
        <taxon>Ascomycota</taxon>
        <taxon>Pezizomycotina</taxon>
        <taxon>Orbiliomycetes</taxon>
        <taxon>Orbiliales</taxon>
        <taxon>Orbiliaceae</taxon>
        <taxon>Orbilia</taxon>
    </lineage>
</organism>
<feature type="compositionally biased region" description="Acidic residues" evidence="5">
    <location>
        <begin position="199"/>
        <end position="257"/>
    </location>
</feature>
<sequence length="264" mass="29492">MAFRGGRGGGFRGGRGGGNSGAPLMPREFDVKPDFGPTEQFPDYAIPFQDPLTATERIHIARFRDHREKIHSGPLYTVLGKKRGLEDPFEDVVTYSSKRYHRQKRKVPKLDSRPYVFEFFPMELWETMDASYAAGGDRSVVLSGKKEKKRLLIASLNTSLPNGGLHHGEDSDASDEDPDGDEHKEKDKKSVLAKLMNEKDDDGGLSGDSDGDRDEDDEREDDGEEEDDYQDDEDGDYNAEQYFDDGDGEVDYGDDDGGGGAWYD</sequence>
<feature type="compositionally biased region" description="Basic and acidic residues" evidence="5">
    <location>
        <begin position="181"/>
        <end position="190"/>
    </location>
</feature>
<dbReference type="Pfam" id="PF11705">
    <property type="entry name" value="RNA_pol_3_Rpc31"/>
    <property type="match status" value="1"/>
</dbReference>
<dbReference type="EMBL" id="JAVHNQ010000011">
    <property type="protein sequence ID" value="KAK6336149.1"/>
    <property type="molecule type" value="Genomic_DNA"/>
</dbReference>
<feature type="compositionally biased region" description="Gly residues" evidence="5">
    <location>
        <begin position="1"/>
        <end position="20"/>
    </location>
</feature>
<dbReference type="InterPro" id="IPR024661">
    <property type="entry name" value="RNA_pol_III_Rpc31"/>
</dbReference>
<protein>
    <recommendedName>
        <fullName evidence="4">DNA-directed RNA polymerase III subunit</fullName>
    </recommendedName>
</protein>
<dbReference type="GO" id="GO:0005666">
    <property type="term" value="C:RNA polymerase III complex"/>
    <property type="evidence" value="ECO:0007669"/>
    <property type="project" value="UniProtKB-UniRule"/>
</dbReference>
<comment type="similarity">
    <text evidence="2 4">Belongs to the eukaryotic RPC7 RNA polymerase subunit family.</text>
</comment>
<comment type="caution">
    <text evidence="6">The sequence shown here is derived from an EMBL/GenBank/DDBJ whole genome shotgun (WGS) entry which is preliminary data.</text>
</comment>
<dbReference type="Proteomes" id="UP001375240">
    <property type="component" value="Unassembled WGS sequence"/>
</dbReference>
<evidence type="ECO:0000256" key="3">
    <source>
        <dbReference type="ARBA" id="ARBA00023242"/>
    </source>
</evidence>
<comment type="subunit">
    <text evidence="4">Component of the RNA polymerase III (Pol III) complex.</text>
</comment>
<dbReference type="GO" id="GO:0006383">
    <property type="term" value="P:transcription by RNA polymerase III"/>
    <property type="evidence" value="ECO:0007669"/>
    <property type="project" value="UniProtKB-UniRule"/>
</dbReference>
<feature type="region of interest" description="Disordered" evidence="5">
    <location>
        <begin position="1"/>
        <end position="32"/>
    </location>
</feature>
<gene>
    <name evidence="6" type="ORF">TWF696_001715</name>
</gene>
<accession>A0AAV9U8Q6</accession>
<evidence type="ECO:0000256" key="2">
    <source>
        <dbReference type="ARBA" id="ARBA00008352"/>
    </source>
</evidence>
<dbReference type="PIRSF" id="PIRSF000777">
    <property type="entry name" value="RNA_polIII_C31"/>
    <property type="match status" value="1"/>
</dbReference>